<feature type="transmembrane region" description="Helical" evidence="7">
    <location>
        <begin position="258"/>
        <end position="278"/>
    </location>
</feature>
<comment type="subcellular location">
    <subcellularLocation>
        <location evidence="1">Membrane</location>
        <topology evidence="1">Multi-pass membrane protein</topology>
    </subcellularLocation>
</comment>
<dbReference type="GO" id="GO:0022857">
    <property type="term" value="F:transmembrane transporter activity"/>
    <property type="evidence" value="ECO:0007669"/>
    <property type="project" value="InterPro"/>
</dbReference>
<dbReference type="Proteomes" id="UP000289323">
    <property type="component" value="Unassembled WGS sequence"/>
</dbReference>
<protein>
    <submittedName>
        <fullName evidence="8">A7c87569-75a2-4f1f-a2eb-518e37fe022f</fullName>
    </submittedName>
</protein>
<proteinExistence type="inferred from homology"/>
<comment type="similarity">
    <text evidence="2">Belongs to the SLC35F solute transporter family.</text>
</comment>
<evidence type="ECO:0000256" key="2">
    <source>
        <dbReference type="ARBA" id="ARBA00007863"/>
    </source>
</evidence>
<dbReference type="Pfam" id="PF06027">
    <property type="entry name" value="SLC35F"/>
    <property type="match status" value="1"/>
</dbReference>
<feature type="transmembrane region" description="Helical" evidence="7">
    <location>
        <begin position="194"/>
        <end position="212"/>
    </location>
</feature>
<dbReference type="PANTHER" id="PTHR14233:SF4">
    <property type="entry name" value="SOLUTE CARRIER FAMILY 35 MEMBER F2"/>
    <property type="match status" value="1"/>
</dbReference>
<dbReference type="InterPro" id="IPR052221">
    <property type="entry name" value="SLC35F_Transporter"/>
</dbReference>
<feature type="transmembrane region" description="Helical" evidence="7">
    <location>
        <begin position="322"/>
        <end position="342"/>
    </location>
</feature>
<dbReference type="SUPFAM" id="SSF103481">
    <property type="entry name" value="Multidrug resistance efflux transporter EmrE"/>
    <property type="match status" value="1"/>
</dbReference>
<gene>
    <name evidence="8" type="ORF">TT172_LOCUS1580</name>
</gene>
<evidence type="ECO:0000256" key="3">
    <source>
        <dbReference type="ARBA" id="ARBA00022448"/>
    </source>
</evidence>
<feature type="transmembrane region" description="Helical" evidence="7">
    <location>
        <begin position="293"/>
        <end position="315"/>
    </location>
</feature>
<feature type="transmembrane region" description="Helical" evidence="7">
    <location>
        <begin position="232"/>
        <end position="251"/>
    </location>
</feature>
<evidence type="ECO:0000256" key="7">
    <source>
        <dbReference type="SAM" id="Phobius"/>
    </source>
</evidence>
<evidence type="ECO:0000256" key="5">
    <source>
        <dbReference type="ARBA" id="ARBA00022989"/>
    </source>
</evidence>
<keyword evidence="4 7" id="KW-0812">Transmembrane</keyword>
<dbReference type="AlphaFoldDB" id="A0A446B9J0"/>
<dbReference type="PANTHER" id="PTHR14233">
    <property type="entry name" value="DUF914-RELATED"/>
    <property type="match status" value="1"/>
</dbReference>
<evidence type="ECO:0000256" key="1">
    <source>
        <dbReference type="ARBA" id="ARBA00004141"/>
    </source>
</evidence>
<feature type="transmembrane region" description="Helical" evidence="7">
    <location>
        <begin position="102"/>
        <end position="122"/>
    </location>
</feature>
<evidence type="ECO:0000313" key="8">
    <source>
        <dbReference type="EMBL" id="SPQ19161.1"/>
    </source>
</evidence>
<keyword evidence="5 7" id="KW-1133">Transmembrane helix</keyword>
<dbReference type="InterPro" id="IPR037185">
    <property type="entry name" value="EmrE-like"/>
</dbReference>
<accession>A0A446B9J0</accession>
<organism evidence="8 9">
    <name type="scientific">Thermothielavioides terrestris</name>
    <dbReference type="NCBI Taxonomy" id="2587410"/>
    <lineage>
        <taxon>Eukaryota</taxon>
        <taxon>Fungi</taxon>
        <taxon>Dikarya</taxon>
        <taxon>Ascomycota</taxon>
        <taxon>Pezizomycotina</taxon>
        <taxon>Sordariomycetes</taxon>
        <taxon>Sordariomycetidae</taxon>
        <taxon>Sordariales</taxon>
        <taxon>Chaetomiaceae</taxon>
        <taxon>Thermothielavioides</taxon>
    </lineage>
</organism>
<feature type="transmembrane region" description="Helical" evidence="7">
    <location>
        <begin position="348"/>
        <end position="367"/>
    </location>
</feature>
<evidence type="ECO:0000256" key="4">
    <source>
        <dbReference type="ARBA" id="ARBA00022692"/>
    </source>
</evidence>
<dbReference type="GO" id="GO:0016020">
    <property type="term" value="C:membrane"/>
    <property type="evidence" value="ECO:0007669"/>
    <property type="project" value="UniProtKB-SubCell"/>
</dbReference>
<evidence type="ECO:0000256" key="6">
    <source>
        <dbReference type="ARBA" id="ARBA00023136"/>
    </source>
</evidence>
<sequence>MTPETPTEAIAPVLSKAAPDAADYGAAADPVKDVRESSTPSSEAEAEAVAAGLSQLEARDVHWYSYLLTVDFWAVIAVGQILSLCITATNTFTSFLSSVHTIIPAFQTLFNYALLVLIWLPVTWHQHGFRRWGEIVLRDGWKYFILSFLDVEGNYFTVLGYDYTTILSAQLINFWSIVCVVTVSFLLLRVRYRLLQLAGILICCGGMGVLLASDHITGANGGDAPDALKGDLFALLGATLYGLSNVFEEWFVSKRPVYEVLSFLGLFGVCINGVQAAIFDRDSFQGATWNGQVAGWLVGYTLCLCLFYSLAPLILRMGSAAVFDINLLTANFWGVIIGTRVFGYTVHWMYPIAFVLIICGLVIYFLAGSILGDSKKPWLGDNQKEGVAGIGTAKLKALNEARRRGLAGGSAGGQV</sequence>
<dbReference type="EMBL" id="OUUZ01000001">
    <property type="protein sequence ID" value="SPQ19161.1"/>
    <property type="molecule type" value="Genomic_DNA"/>
</dbReference>
<name>A0A446B9J0_9PEZI</name>
<dbReference type="InterPro" id="IPR009262">
    <property type="entry name" value="SLC35_F1/F2/F6"/>
</dbReference>
<keyword evidence="6 7" id="KW-0472">Membrane</keyword>
<reference evidence="8 9" key="1">
    <citation type="submission" date="2018-04" db="EMBL/GenBank/DDBJ databases">
        <authorList>
            <person name="Huttner S."/>
            <person name="Dainat J."/>
        </authorList>
    </citation>
    <scope>NUCLEOTIDE SEQUENCE [LARGE SCALE GENOMIC DNA]</scope>
</reference>
<evidence type="ECO:0000313" key="9">
    <source>
        <dbReference type="Proteomes" id="UP000289323"/>
    </source>
</evidence>
<feature type="transmembrane region" description="Helical" evidence="7">
    <location>
        <begin position="167"/>
        <end position="187"/>
    </location>
</feature>
<keyword evidence="3" id="KW-0813">Transport</keyword>